<evidence type="ECO:0000313" key="2">
    <source>
        <dbReference type="Proteomes" id="UP000076858"/>
    </source>
</evidence>
<sequence length="73" mass="8599">MVCFFLCGSGKRETYSSRPMFSLRPNASSLNEWCCVREKLVFFPLPTATHRMNKFKRPGIYSYSCIRFEMKTD</sequence>
<dbReference type="EMBL" id="LRGB01000512">
    <property type="protein sequence ID" value="KZS18506.1"/>
    <property type="molecule type" value="Genomic_DNA"/>
</dbReference>
<dbReference type="AlphaFoldDB" id="A0A162P487"/>
<organism evidence="1 2">
    <name type="scientific">Daphnia magna</name>
    <dbReference type="NCBI Taxonomy" id="35525"/>
    <lineage>
        <taxon>Eukaryota</taxon>
        <taxon>Metazoa</taxon>
        <taxon>Ecdysozoa</taxon>
        <taxon>Arthropoda</taxon>
        <taxon>Crustacea</taxon>
        <taxon>Branchiopoda</taxon>
        <taxon>Diplostraca</taxon>
        <taxon>Cladocera</taxon>
        <taxon>Anomopoda</taxon>
        <taxon>Daphniidae</taxon>
        <taxon>Daphnia</taxon>
    </lineage>
</organism>
<proteinExistence type="predicted"/>
<comment type="caution">
    <text evidence="1">The sequence shown here is derived from an EMBL/GenBank/DDBJ whole genome shotgun (WGS) entry which is preliminary data.</text>
</comment>
<keyword evidence="2" id="KW-1185">Reference proteome</keyword>
<gene>
    <name evidence="1" type="ORF">APZ42_015029</name>
</gene>
<dbReference type="Proteomes" id="UP000076858">
    <property type="component" value="Unassembled WGS sequence"/>
</dbReference>
<protein>
    <submittedName>
        <fullName evidence="1">Uncharacterized protein</fullName>
    </submittedName>
</protein>
<name>A0A162P487_9CRUS</name>
<evidence type="ECO:0000313" key="1">
    <source>
        <dbReference type="EMBL" id="KZS18506.1"/>
    </source>
</evidence>
<reference evidence="1 2" key="1">
    <citation type="submission" date="2016-03" db="EMBL/GenBank/DDBJ databases">
        <title>EvidentialGene: Evidence-directed Construction of Genes on Genomes.</title>
        <authorList>
            <person name="Gilbert D.G."/>
            <person name="Choi J.-H."/>
            <person name="Mockaitis K."/>
            <person name="Colbourne J."/>
            <person name="Pfrender M."/>
        </authorList>
    </citation>
    <scope>NUCLEOTIDE SEQUENCE [LARGE SCALE GENOMIC DNA]</scope>
    <source>
        <strain evidence="1 2">Xinb3</strain>
        <tissue evidence="1">Complete organism</tissue>
    </source>
</reference>
<accession>A0A162P487</accession>